<proteinExistence type="predicted"/>
<reference evidence="2 3" key="1">
    <citation type="submission" date="2024-09" db="EMBL/GenBank/DDBJ databases">
        <title>Chromosome-scale assembly of Riccia fluitans.</title>
        <authorList>
            <person name="Paukszto L."/>
            <person name="Sawicki J."/>
            <person name="Karawczyk K."/>
            <person name="Piernik-Szablinska J."/>
            <person name="Szczecinska M."/>
            <person name="Mazdziarz M."/>
        </authorList>
    </citation>
    <scope>NUCLEOTIDE SEQUENCE [LARGE SCALE GENOMIC DNA]</scope>
    <source>
        <strain evidence="2">Rf_01</strain>
        <tissue evidence="2">Aerial parts of the thallus</tissue>
    </source>
</reference>
<protein>
    <submittedName>
        <fullName evidence="2">Uncharacterized protein</fullName>
    </submittedName>
</protein>
<evidence type="ECO:0000256" key="1">
    <source>
        <dbReference type="SAM" id="MobiDB-lite"/>
    </source>
</evidence>
<comment type="caution">
    <text evidence="2">The sequence shown here is derived from an EMBL/GenBank/DDBJ whole genome shotgun (WGS) entry which is preliminary data.</text>
</comment>
<accession>A0ABD1XIS7</accession>
<organism evidence="2 3">
    <name type="scientific">Riccia fluitans</name>
    <dbReference type="NCBI Taxonomy" id="41844"/>
    <lineage>
        <taxon>Eukaryota</taxon>
        <taxon>Viridiplantae</taxon>
        <taxon>Streptophyta</taxon>
        <taxon>Embryophyta</taxon>
        <taxon>Marchantiophyta</taxon>
        <taxon>Marchantiopsida</taxon>
        <taxon>Marchantiidae</taxon>
        <taxon>Marchantiales</taxon>
        <taxon>Ricciaceae</taxon>
        <taxon>Riccia</taxon>
    </lineage>
</organism>
<dbReference type="Proteomes" id="UP001605036">
    <property type="component" value="Unassembled WGS sequence"/>
</dbReference>
<evidence type="ECO:0000313" key="3">
    <source>
        <dbReference type="Proteomes" id="UP001605036"/>
    </source>
</evidence>
<name>A0ABD1XIS7_9MARC</name>
<gene>
    <name evidence="2" type="ORF">R1flu_026404</name>
</gene>
<sequence length="377" mass="43153">MSSTGLEELRRIALFDGKAELTPESRLAWQKIMETRTRFLCYPGPKPDGLNSLEFWLLEHYKILSYFMKLQTNGVPAKVFFSLVNTCCYVPVAERTEHLELRGLTGQRLVVSPEVIREAFGISREAAQDEERGAMWPNVVFPRWHEEVENQGVRQYLPVQKDRYLVSAVSAFLKLTQYRHVKWVHMLAEGLASAVKGYVKKFLEGTAEAIVDVYWALALIHIIKHNWAQLFGFPLNCLEPWEVYEDCSARQEQEQLLRSIYSRAKEFVAKDALPRLLRLEPLVRIKNVTPEDQRPAPPRKRRAQSAAPAREAQLAPHPTRAAQNTSEPDLQVLPSPEWKVQELSSSSPEQPPRKEPRVERPQPETAKNQEAALLPGS</sequence>
<dbReference type="AlphaFoldDB" id="A0ABD1XIS7"/>
<feature type="region of interest" description="Disordered" evidence="1">
    <location>
        <begin position="288"/>
        <end position="377"/>
    </location>
</feature>
<evidence type="ECO:0000313" key="2">
    <source>
        <dbReference type="EMBL" id="KAL2607831.1"/>
    </source>
</evidence>
<keyword evidence="3" id="KW-1185">Reference proteome</keyword>
<feature type="compositionally biased region" description="Basic and acidic residues" evidence="1">
    <location>
        <begin position="351"/>
        <end position="362"/>
    </location>
</feature>
<dbReference type="EMBL" id="JBHFFA010000008">
    <property type="protein sequence ID" value="KAL2607831.1"/>
    <property type="molecule type" value="Genomic_DNA"/>
</dbReference>